<dbReference type="Proteomes" id="UP000183898">
    <property type="component" value="Unassembled WGS sequence"/>
</dbReference>
<evidence type="ECO:0000256" key="1">
    <source>
        <dbReference type="SAM" id="MobiDB-lite"/>
    </source>
</evidence>
<evidence type="ECO:0000313" key="3">
    <source>
        <dbReference type="Proteomes" id="UP000183898"/>
    </source>
</evidence>
<name>A0A1H8NYC7_9PROT</name>
<gene>
    <name evidence="2" type="ORF">SAMN05216404_11820</name>
</gene>
<evidence type="ECO:0000313" key="2">
    <source>
        <dbReference type="EMBL" id="SEO34597.1"/>
    </source>
</evidence>
<accession>A0A1H8NYC7</accession>
<protein>
    <submittedName>
        <fullName evidence="2">Uncharacterized protein</fullName>
    </submittedName>
</protein>
<organism evidence="2 3">
    <name type="scientific">Nitrosospira multiformis</name>
    <dbReference type="NCBI Taxonomy" id="1231"/>
    <lineage>
        <taxon>Bacteria</taxon>
        <taxon>Pseudomonadati</taxon>
        <taxon>Pseudomonadota</taxon>
        <taxon>Betaproteobacteria</taxon>
        <taxon>Nitrosomonadales</taxon>
        <taxon>Nitrosomonadaceae</taxon>
        <taxon>Nitrosospira</taxon>
    </lineage>
</organism>
<feature type="compositionally biased region" description="Basic and acidic residues" evidence="1">
    <location>
        <begin position="1"/>
        <end position="27"/>
    </location>
</feature>
<feature type="region of interest" description="Disordered" evidence="1">
    <location>
        <begin position="1"/>
        <end position="28"/>
    </location>
</feature>
<dbReference type="AlphaFoldDB" id="A0A1H8NYC7"/>
<reference evidence="2 3" key="1">
    <citation type="submission" date="2016-10" db="EMBL/GenBank/DDBJ databases">
        <authorList>
            <person name="de Groot N.N."/>
        </authorList>
    </citation>
    <scope>NUCLEOTIDE SEQUENCE [LARGE SCALE GENOMIC DNA]</scope>
    <source>
        <strain evidence="2 3">Nl18</strain>
    </source>
</reference>
<proteinExistence type="predicted"/>
<dbReference type="RefSeq" id="WP_139176947.1">
    <property type="nucleotide sequence ID" value="NZ_FOCT01000018.1"/>
</dbReference>
<sequence>MTQPSRHDHENVQVEREKENHDRRDVSQRPIDLLGSRFLFCHFCSDGGAAPAHPLPTDLAVRRTPGNLARGFACWLSDDRRWLIGRMLTQSVIYKRYGKILPRYLRSA</sequence>
<dbReference type="EMBL" id="FOCT01000018">
    <property type="protein sequence ID" value="SEO34597.1"/>
    <property type="molecule type" value="Genomic_DNA"/>
</dbReference>